<evidence type="ECO:0000256" key="6">
    <source>
        <dbReference type="ARBA" id="ARBA00023098"/>
    </source>
</evidence>
<keyword evidence="3 9" id="KW-0444">Lipid biosynthesis</keyword>
<dbReference type="Gene3D" id="3.40.47.10">
    <property type="match status" value="1"/>
</dbReference>
<comment type="subcellular location">
    <subcellularLocation>
        <location evidence="9">Cytoplasm</location>
    </subcellularLocation>
</comment>
<keyword evidence="4 9" id="KW-0808">Transferase</keyword>
<evidence type="ECO:0000256" key="2">
    <source>
        <dbReference type="ARBA" id="ARBA00022490"/>
    </source>
</evidence>
<evidence type="ECO:0000256" key="5">
    <source>
        <dbReference type="ARBA" id="ARBA00022832"/>
    </source>
</evidence>
<evidence type="ECO:0000256" key="4">
    <source>
        <dbReference type="ARBA" id="ARBA00022679"/>
    </source>
</evidence>
<reference evidence="12 13" key="1">
    <citation type="submission" date="2009-08" db="EMBL/GenBank/DDBJ databases">
        <authorList>
            <person name="Muzny D."/>
            <person name="Qin X."/>
            <person name="Deng J."/>
            <person name="Jiang H."/>
            <person name="Liu Y."/>
            <person name="Qu J."/>
            <person name="Song X.-Z."/>
            <person name="Zhang L."/>
            <person name="Thornton R."/>
            <person name="Coyle M."/>
            <person name="Francisco L."/>
            <person name="Jackson L."/>
            <person name="Javaid M."/>
            <person name="Korchina V."/>
            <person name="Kovar C."/>
            <person name="Mata R."/>
            <person name="Mathew T."/>
            <person name="Ngo R."/>
            <person name="Nguyen L."/>
            <person name="Nguyen N."/>
            <person name="Okwuonu G."/>
            <person name="Ongeri F."/>
            <person name="Pham C."/>
            <person name="Simmons D."/>
            <person name="Wilczek-Boney K."/>
            <person name="Hale W."/>
            <person name="Jakkamsetti A."/>
            <person name="Pham P."/>
            <person name="Ruth R."/>
            <person name="San Lucas F."/>
            <person name="Warren J."/>
            <person name="Zhang J."/>
            <person name="Zhao Z."/>
            <person name="Zhou C."/>
            <person name="Zhu D."/>
            <person name="Lee S."/>
            <person name="Bess C."/>
            <person name="Blankenburg K."/>
            <person name="Forbes L."/>
            <person name="Fu Q."/>
            <person name="Gubbala S."/>
            <person name="Hirani K."/>
            <person name="Jayaseelan J.C."/>
            <person name="Lara F."/>
            <person name="Munidasa M."/>
            <person name="Palculict T."/>
            <person name="Patil S."/>
            <person name="Pu L.-L."/>
            <person name="Saada N."/>
            <person name="Tang L."/>
            <person name="Weissenberger G."/>
            <person name="Zhu Y."/>
            <person name="Hemphill L."/>
            <person name="Shang Y."/>
            <person name="Youmans B."/>
            <person name="Ayvaz T."/>
            <person name="Ross M."/>
            <person name="Santibanez J."/>
            <person name="Aqrawi P."/>
            <person name="Gross S."/>
            <person name="Joshi V."/>
            <person name="Fowler G."/>
            <person name="Nazareth L."/>
            <person name="Reid J."/>
            <person name="Worley K."/>
            <person name="Petrosino J."/>
            <person name="Highlander S."/>
            <person name="Gibbs R."/>
        </authorList>
    </citation>
    <scope>NUCLEOTIDE SEQUENCE [LARGE SCALE GENOMIC DNA]</scope>
    <source>
        <strain evidence="12 13">ATCC 49175</strain>
    </source>
</reference>
<dbReference type="NCBIfam" id="NF006829">
    <property type="entry name" value="PRK09352.1"/>
    <property type="match status" value="1"/>
</dbReference>
<dbReference type="PANTHER" id="PTHR34069:SF2">
    <property type="entry name" value="BETA-KETOACYL-[ACYL-CARRIER-PROTEIN] SYNTHASE III"/>
    <property type="match status" value="1"/>
</dbReference>
<evidence type="ECO:0000313" key="12">
    <source>
        <dbReference type="EMBL" id="EEW38031.1"/>
    </source>
</evidence>
<dbReference type="AlphaFoldDB" id="C8NED0"/>
<accession>C8NED0</accession>
<dbReference type="Pfam" id="PF08541">
    <property type="entry name" value="ACP_syn_III_C"/>
    <property type="match status" value="1"/>
</dbReference>
<keyword evidence="6 9" id="KW-0443">Lipid metabolism</keyword>
<dbReference type="PANTHER" id="PTHR34069">
    <property type="entry name" value="3-OXOACYL-[ACYL-CARRIER-PROTEIN] SYNTHASE 3"/>
    <property type="match status" value="1"/>
</dbReference>
<feature type="domain" description="Beta-ketoacyl-[acyl-carrier-protein] synthase III C-terminal" evidence="10">
    <location>
        <begin position="225"/>
        <end position="315"/>
    </location>
</feature>
<dbReference type="GO" id="GO:0005737">
    <property type="term" value="C:cytoplasm"/>
    <property type="evidence" value="ECO:0007669"/>
    <property type="project" value="UniProtKB-SubCell"/>
</dbReference>
<feature type="region of interest" description="ACP-binding" evidence="9">
    <location>
        <begin position="242"/>
        <end position="246"/>
    </location>
</feature>
<dbReference type="STRING" id="638301.HMPREF0444_0275"/>
<keyword evidence="2 9" id="KW-0963">Cytoplasm</keyword>
<keyword evidence="9" id="KW-0511">Multifunctional enzyme</keyword>
<comment type="pathway">
    <text evidence="9">Lipid metabolism; fatty acid biosynthesis.</text>
</comment>
<feature type="active site" evidence="9">
    <location>
        <position position="271"/>
    </location>
</feature>
<dbReference type="HOGENOM" id="CLU_039592_4_1_9"/>
<evidence type="ECO:0000256" key="7">
    <source>
        <dbReference type="ARBA" id="ARBA00023160"/>
    </source>
</evidence>
<dbReference type="GO" id="GO:0044550">
    <property type="term" value="P:secondary metabolite biosynthetic process"/>
    <property type="evidence" value="ECO:0007669"/>
    <property type="project" value="TreeGrafter"/>
</dbReference>
<evidence type="ECO:0000256" key="3">
    <source>
        <dbReference type="ARBA" id="ARBA00022516"/>
    </source>
</evidence>
<sequence length="316" mass="34151">MGVQVIATSSYLPTSVITNDDWAKRVDTSDEWIVKRTGIKTRYWAKEQTTSDLATIAAKRLVEKSQINPESIEFIIVATMTPDAASPSCASLVQGAIGATNAFAFDVSAACSGFVFALSTGLKMLEHGQRKYGIVIGAETMLSSLDWGDRSTAILFGDGAGAVLLQKDEEPFFLAETLQNDGQKSEALVAGKRMTNQTVSTMTMDGRGVYELVSKTVPVNIQDTLQKAGYTADDIDLYLLHQANRRLVEQVAKKLKQPIEKFPMNIDHVGNTSAASIPILFNELVENGTLKIGEHKKILLSGFGGGLAWGSITITL</sequence>
<evidence type="ECO:0000259" key="11">
    <source>
        <dbReference type="Pfam" id="PF08545"/>
    </source>
</evidence>
<comment type="caution">
    <text evidence="12">The sequence shown here is derived from an EMBL/GenBank/DDBJ whole genome shotgun (WGS) entry which is preliminary data.</text>
</comment>
<dbReference type="InterPro" id="IPR016039">
    <property type="entry name" value="Thiolase-like"/>
</dbReference>
<feature type="domain" description="Beta-ketoacyl-[acyl-carrier-protein] synthase III N-terminal" evidence="11">
    <location>
        <begin position="105"/>
        <end position="182"/>
    </location>
</feature>
<dbReference type="Pfam" id="PF08545">
    <property type="entry name" value="ACP_syn_III"/>
    <property type="match status" value="1"/>
</dbReference>
<evidence type="ECO:0000259" key="10">
    <source>
        <dbReference type="Pfam" id="PF08541"/>
    </source>
</evidence>
<dbReference type="eggNOG" id="COG0332">
    <property type="taxonomic scope" value="Bacteria"/>
</dbReference>
<keyword evidence="5 9" id="KW-0276">Fatty acid metabolism</keyword>
<dbReference type="Proteomes" id="UP000005926">
    <property type="component" value="Unassembled WGS sequence"/>
</dbReference>
<comment type="catalytic activity">
    <reaction evidence="9">
        <text>malonyl-[ACP] + acetyl-CoA + H(+) = 3-oxobutanoyl-[ACP] + CO2 + CoA</text>
        <dbReference type="Rhea" id="RHEA:12080"/>
        <dbReference type="Rhea" id="RHEA-COMP:9623"/>
        <dbReference type="Rhea" id="RHEA-COMP:9625"/>
        <dbReference type="ChEBI" id="CHEBI:15378"/>
        <dbReference type="ChEBI" id="CHEBI:16526"/>
        <dbReference type="ChEBI" id="CHEBI:57287"/>
        <dbReference type="ChEBI" id="CHEBI:57288"/>
        <dbReference type="ChEBI" id="CHEBI:78449"/>
        <dbReference type="ChEBI" id="CHEBI:78450"/>
        <dbReference type="EC" id="2.3.1.180"/>
    </reaction>
</comment>
<evidence type="ECO:0000256" key="9">
    <source>
        <dbReference type="HAMAP-Rule" id="MF_01815"/>
    </source>
</evidence>
<dbReference type="GO" id="GO:0004315">
    <property type="term" value="F:3-oxoacyl-[acyl-carrier-protein] synthase activity"/>
    <property type="evidence" value="ECO:0007669"/>
    <property type="project" value="InterPro"/>
</dbReference>
<protein>
    <recommendedName>
        <fullName evidence="9">Beta-ketoacyl-[acyl-carrier-protein] synthase III</fullName>
        <shortName evidence="9">Beta-ketoacyl-ACP synthase III</shortName>
        <shortName evidence="9">KAS III</shortName>
        <ecNumber evidence="9">2.3.1.180</ecNumber>
    </recommendedName>
    <alternativeName>
        <fullName evidence="9">3-oxoacyl-[acyl-carrier-protein] synthase 3</fullName>
    </alternativeName>
    <alternativeName>
        <fullName evidence="9">3-oxoacyl-[acyl-carrier-protein] synthase III</fullName>
    </alternativeName>
</protein>
<feature type="active site" evidence="9">
    <location>
        <position position="241"/>
    </location>
</feature>
<dbReference type="GO" id="GO:0033818">
    <property type="term" value="F:beta-ketoacyl-acyl-carrier-protein synthase III activity"/>
    <property type="evidence" value="ECO:0007669"/>
    <property type="project" value="UniProtKB-UniRule"/>
</dbReference>
<dbReference type="EMBL" id="ACKZ01000008">
    <property type="protein sequence ID" value="EEW38031.1"/>
    <property type="molecule type" value="Genomic_DNA"/>
</dbReference>
<evidence type="ECO:0000256" key="8">
    <source>
        <dbReference type="ARBA" id="ARBA00023315"/>
    </source>
</evidence>
<proteinExistence type="inferred from homology"/>
<comment type="similarity">
    <text evidence="1 9">Belongs to the thiolase-like superfamily. FabH family.</text>
</comment>
<dbReference type="NCBIfam" id="TIGR00747">
    <property type="entry name" value="fabH"/>
    <property type="match status" value="1"/>
</dbReference>
<comment type="subunit">
    <text evidence="9">Homodimer.</text>
</comment>
<feature type="active site" evidence="9">
    <location>
        <position position="111"/>
    </location>
</feature>
<dbReference type="RefSeq" id="WP_005605273.1">
    <property type="nucleotide sequence ID" value="NZ_CP102283.1"/>
</dbReference>
<dbReference type="UniPathway" id="UPA00094"/>
<dbReference type="GO" id="GO:0006633">
    <property type="term" value="P:fatty acid biosynthetic process"/>
    <property type="evidence" value="ECO:0007669"/>
    <property type="project" value="UniProtKB-UniRule"/>
</dbReference>
<comment type="domain">
    <text evidence="9">The last Arg residue of the ACP-binding site is essential for the weak association between ACP/AcpP and FabH.</text>
</comment>
<dbReference type="InterPro" id="IPR004655">
    <property type="entry name" value="FabH"/>
</dbReference>
<name>C8NED0_9LACT</name>
<dbReference type="InterPro" id="IPR013751">
    <property type="entry name" value="ACP_syn_III_N"/>
</dbReference>
<comment type="function">
    <text evidence="9">Catalyzes the condensation reaction of fatty acid synthesis by the addition to an acyl acceptor of two carbons from malonyl-ACP. Catalyzes the first condensation reaction which initiates fatty acid synthesis and may therefore play a role in governing the total rate of fatty acid production. Possesses both acetoacetyl-ACP synthase and acetyl transacylase activities. Its substrate specificity determines the biosynthesis of branched-chain and/or straight-chain of fatty acids.</text>
</comment>
<organism evidence="12 13">
    <name type="scientific">Granulicatella adiacens ATCC 49175</name>
    <dbReference type="NCBI Taxonomy" id="638301"/>
    <lineage>
        <taxon>Bacteria</taxon>
        <taxon>Bacillati</taxon>
        <taxon>Bacillota</taxon>
        <taxon>Bacilli</taxon>
        <taxon>Lactobacillales</taxon>
        <taxon>Carnobacteriaceae</taxon>
        <taxon>Granulicatella</taxon>
    </lineage>
</organism>
<dbReference type="HAMAP" id="MF_01815">
    <property type="entry name" value="FabH"/>
    <property type="match status" value="1"/>
</dbReference>
<dbReference type="CDD" id="cd00830">
    <property type="entry name" value="KAS_III"/>
    <property type="match status" value="1"/>
</dbReference>
<evidence type="ECO:0000313" key="13">
    <source>
        <dbReference type="Proteomes" id="UP000005926"/>
    </source>
</evidence>
<dbReference type="SUPFAM" id="SSF53901">
    <property type="entry name" value="Thiolase-like"/>
    <property type="match status" value="1"/>
</dbReference>
<dbReference type="GeneID" id="78411459"/>
<gene>
    <name evidence="9" type="primary">fabH</name>
    <name evidence="12" type="synonym">fabHA</name>
    <name evidence="12" type="ORF">HMPREF0444_0275</name>
</gene>
<keyword evidence="13" id="KW-1185">Reference proteome</keyword>
<dbReference type="EC" id="2.3.1.180" evidence="9"/>
<keyword evidence="8 9" id="KW-0012">Acyltransferase</keyword>
<keyword evidence="7 9" id="KW-0275">Fatty acid biosynthesis</keyword>
<evidence type="ECO:0000256" key="1">
    <source>
        <dbReference type="ARBA" id="ARBA00008642"/>
    </source>
</evidence>
<dbReference type="InterPro" id="IPR013747">
    <property type="entry name" value="ACP_syn_III_C"/>
</dbReference>